<reference evidence="1" key="1">
    <citation type="submission" date="2022-02" db="EMBL/GenBank/DDBJ databases">
        <title>Plant Genome Project.</title>
        <authorList>
            <person name="Zhang R.-G."/>
        </authorList>
    </citation>
    <scope>NUCLEOTIDE SEQUENCE</scope>
    <source>
        <strain evidence="1">AT1</strain>
    </source>
</reference>
<dbReference type="EMBL" id="CM046391">
    <property type="protein sequence ID" value="KAI8560221.1"/>
    <property type="molecule type" value="Genomic_DNA"/>
</dbReference>
<dbReference type="Proteomes" id="UP001062846">
    <property type="component" value="Chromosome 4"/>
</dbReference>
<proteinExistence type="predicted"/>
<accession>A0ACC0P509</accession>
<organism evidence="1 2">
    <name type="scientific">Rhododendron molle</name>
    <name type="common">Chinese azalea</name>
    <name type="synonym">Azalea mollis</name>
    <dbReference type="NCBI Taxonomy" id="49168"/>
    <lineage>
        <taxon>Eukaryota</taxon>
        <taxon>Viridiplantae</taxon>
        <taxon>Streptophyta</taxon>
        <taxon>Embryophyta</taxon>
        <taxon>Tracheophyta</taxon>
        <taxon>Spermatophyta</taxon>
        <taxon>Magnoliopsida</taxon>
        <taxon>eudicotyledons</taxon>
        <taxon>Gunneridae</taxon>
        <taxon>Pentapetalae</taxon>
        <taxon>asterids</taxon>
        <taxon>Ericales</taxon>
        <taxon>Ericaceae</taxon>
        <taxon>Ericoideae</taxon>
        <taxon>Rhodoreae</taxon>
        <taxon>Rhododendron</taxon>
    </lineage>
</organism>
<comment type="caution">
    <text evidence="1">The sequence shown here is derived from an EMBL/GenBank/DDBJ whole genome shotgun (WGS) entry which is preliminary data.</text>
</comment>
<keyword evidence="2" id="KW-1185">Reference proteome</keyword>
<evidence type="ECO:0000313" key="1">
    <source>
        <dbReference type="EMBL" id="KAI8560221.1"/>
    </source>
</evidence>
<name>A0ACC0P509_RHOML</name>
<protein>
    <submittedName>
        <fullName evidence="1">Uncharacterized protein</fullName>
    </submittedName>
</protein>
<sequence>MNCGMVLYTCVCSTMLRTSEPSDRASDVSDLILAMNDSQSLVAEMRIEPSDTQSNSSKVRSCAPHCIAPTQSLVSLPHISILIDKGRAPLWCLPVMYFLFPQVPS</sequence>
<gene>
    <name evidence="1" type="ORF">RHMOL_Rhmol04G0239200</name>
</gene>
<evidence type="ECO:0000313" key="2">
    <source>
        <dbReference type="Proteomes" id="UP001062846"/>
    </source>
</evidence>